<dbReference type="Pfam" id="PF07690">
    <property type="entry name" value="MFS_1"/>
    <property type="match status" value="1"/>
</dbReference>
<dbReference type="Gene3D" id="1.20.1250.20">
    <property type="entry name" value="MFS general substrate transporter like domains"/>
    <property type="match status" value="1"/>
</dbReference>
<feature type="transmembrane region" description="Helical" evidence="8">
    <location>
        <begin position="297"/>
        <end position="314"/>
    </location>
</feature>
<feature type="transmembrane region" description="Helical" evidence="8">
    <location>
        <begin position="378"/>
        <end position="398"/>
    </location>
</feature>
<evidence type="ECO:0000256" key="1">
    <source>
        <dbReference type="ARBA" id="ARBA00004127"/>
    </source>
</evidence>
<dbReference type="PANTHER" id="PTHR23514">
    <property type="entry name" value="BYPASS OF STOP CODON PROTEIN 6"/>
    <property type="match status" value="1"/>
</dbReference>
<evidence type="ECO:0000259" key="9">
    <source>
        <dbReference type="PROSITE" id="PS50850"/>
    </source>
</evidence>
<keyword evidence="3" id="KW-0813">Transport</keyword>
<sequence length="419" mass="42513">MSHPPEPPSIRAPPRPSLLALSYLAFISLGLPDAVLGVAWPSIRDTFTLPQTALGAVLATAASAYFTSGLFAGRFMRTAGIGTLLAGSTVLAATGVVGYAASPAFALFLAAACVVGFGSGAIDAGLNTYAAHHFGARHMTWLHAAYSTGAALGPVLMTALLTRGAGWRAGYAAIGAVLALLVVAFTVMRRQWNGGPSPRTDETPEASASPAAVDPTSPGITAWAALRRPSVWLQITIFFLYSGVEITAGQWSYTLLTEARGAGTAAAGTSVSLYWGGILAGRVVLGFVVERVGNVRLLRLGTVGVITGALLFALPGVPAALGLALLGFSLAPIFPGLMAETPRRVGTDAAAHAVGFQVSAATLGVAAVPSIAGFLGEWLGLTAIAPLILGVAVLLALSHEALIALADRPTPSGTKSGRA</sequence>
<feature type="transmembrane region" description="Helical" evidence="8">
    <location>
        <begin position="79"/>
        <end position="101"/>
    </location>
</feature>
<dbReference type="PANTHER" id="PTHR23514:SF3">
    <property type="entry name" value="BYPASS OF STOP CODON PROTEIN 6"/>
    <property type="match status" value="1"/>
</dbReference>
<gene>
    <name evidence="10" type="ORF">OV287_28800</name>
</gene>
<dbReference type="RefSeq" id="WP_267537262.1">
    <property type="nucleotide sequence ID" value="NZ_JAPNKA010000001.1"/>
</dbReference>
<comment type="subcellular location">
    <subcellularLocation>
        <location evidence="1">Endomembrane system</location>
        <topology evidence="1">Multi-pass membrane protein</topology>
    </subcellularLocation>
</comment>
<dbReference type="PROSITE" id="PS50850">
    <property type="entry name" value="MFS"/>
    <property type="match status" value="1"/>
</dbReference>
<evidence type="ECO:0000256" key="8">
    <source>
        <dbReference type="SAM" id="Phobius"/>
    </source>
</evidence>
<dbReference type="EMBL" id="JAPNKA010000001">
    <property type="protein sequence ID" value="MCY1078483.1"/>
    <property type="molecule type" value="Genomic_DNA"/>
</dbReference>
<feature type="transmembrane region" description="Helical" evidence="8">
    <location>
        <begin position="231"/>
        <end position="253"/>
    </location>
</feature>
<proteinExistence type="inferred from homology"/>
<feature type="transmembrane region" description="Helical" evidence="8">
    <location>
        <begin position="53"/>
        <end position="72"/>
    </location>
</feature>
<keyword evidence="6 8" id="KW-0472">Membrane</keyword>
<accession>A0ABT4A9Z5</accession>
<dbReference type="SUPFAM" id="SSF103473">
    <property type="entry name" value="MFS general substrate transporter"/>
    <property type="match status" value="1"/>
</dbReference>
<keyword evidence="11" id="KW-1185">Reference proteome</keyword>
<evidence type="ECO:0000256" key="3">
    <source>
        <dbReference type="ARBA" id="ARBA00022448"/>
    </source>
</evidence>
<feature type="region of interest" description="Disordered" evidence="7">
    <location>
        <begin position="194"/>
        <end position="214"/>
    </location>
</feature>
<feature type="domain" description="Major facilitator superfamily (MFS) profile" evidence="9">
    <location>
        <begin position="18"/>
        <end position="408"/>
    </location>
</feature>
<organism evidence="10 11">
    <name type="scientific">Archangium lansingense</name>
    <dbReference type="NCBI Taxonomy" id="2995310"/>
    <lineage>
        <taxon>Bacteria</taxon>
        <taxon>Pseudomonadati</taxon>
        <taxon>Myxococcota</taxon>
        <taxon>Myxococcia</taxon>
        <taxon>Myxococcales</taxon>
        <taxon>Cystobacterineae</taxon>
        <taxon>Archangiaceae</taxon>
        <taxon>Archangium</taxon>
    </lineage>
</organism>
<feature type="transmembrane region" description="Helical" evidence="8">
    <location>
        <begin position="320"/>
        <end position="338"/>
    </location>
</feature>
<comment type="caution">
    <text evidence="10">The sequence shown here is derived from an EMBL/GenBank/DDBJ whole genome shotgun (WGS) entry which is preliminary data.</text>
</comment>
<feature type="transmembrane region" description="Helical" evidence="8">
    <location>
        <begin position="107"/>
        <end position="129"/>
    </location>
</feature>
<comment type="similarity">
    <text evidence="2">Belongs to the major facilitator superfamily.</text>
</comment>
<dbReference type="InterPro" id="IPR036259">
    <property type="entry name" value="MFS_trans_sf"/>
</dbReference>
<dbReference type="InterPro" id="IPR020846">
    <property type="entry name" value="MFS_dom"/>
</dbReference>
<feature type="transmembrane region" description="Helical" evidence="8">
    <location>
        <begin position="350"/>
        <end position="372"/>
    </location>
</feature>
<evidence type="ECO:0000256" key="4">
    <source>
        <dbReference type="ARBA" id="ARBA00022692"/>
    </source>
</evidence>
<evidence type="ECO:0000313" key="10">
    <source>
        <dbReference type="EMBL" id="MCY1078483.1"/>
    </source>
</evidence>
<evidence type="ECO:0000256" key="7">
    <source>
        <dbReference type="SAM" id="MobiDB-lite"/>
    </source>
</evidence>
<dbReference type="InterPro" id="IPR051788">
    <property type="entry name" value="MFS_Transporter"/>
</dbReference>
<feature type="transmembrane region" description="Helical" evidence="8">
    <location>
        <begin position="141"/>
        <end position="161"/>
    </location>
</feature>
<dbReference type="Proteomes" id="UP001207654">
    <property type="component" value="Unassembled WGS sequence"/>
</dbReference>
<evidence type="ECO:0000256" key="2">
    <source>
        <dbReference type="ARBA" id="ARBA00008335"/>
    </source>
</evidence>
<keyword evidence="5 8" id="KW-1133">Transmembrane helix</keyword>
<dbReference type="InterPro" id="IPR011701">
    <property type="entry name" value="MFS"/>
</dbReference>
<evidence type="ECO:0000256" key="5">
    <source>
        <dbReference type="ARBA" id="ARBA00022989"/>
    </source>
</evidence>
<protein>
    <submittedName>
        <fullName evidence="10">MFS transporter</fullName>
    </submittedName>
</protein>
<reference evidence="10 11" key="1">
    <citation type="submission" date="2022-11" db="EMBL/GenBank/DDBJ databases">
        <title>Minimal conservation of predation-associated metabolite biosynthetic gene clusters underscores biosynthetic potential of Myxococcota including descriptions for ten novel species: Archangium lansinium sp. nov., Myxococcus landrumus sp. nov., Nannocystis bai.</title>
        <authorList>
            <person name="Ahearne A."/>
            <person name="Stevens C."/>
            <person name="Phillips K."/>
        </authorList>
    </citation>
    <scope>NUCLEOTIDE SEQUENCE [LARGE SCALE GENOMIC DNA]</scope>
    <source>
        <strain evidence="10 11">MIWBW</strain>
    </source>
</reference>
<feature type="transmembrane region" description="Helical" evidence="8">
    <location>
        <begin position="167"/>
        <end position="188"/>
    </location>
</feature>
<feature type="transmembrane region" description="Helical" evidence="8">
    <location>
        <begin position="265"/>
        <end position="285"/>
    </location>
</feature>
<name>A0ABT4A9Z5_9BACT</name>
<evidence type="ECO:0000256" key="6">
    <source>
        <dbReference type="ARBA" id="ARBA00023136"/>
    </source>
</evidence>
<evidence type="ECO:0000313" key="11">
    <source>
        <dbReference type="Proteomes" id="UP001207654"/>
    </source>
</evidence>
<keyword evidence="4 8" id="KW-0812">Transmembrane</keyword>